<sequence>MARIDLDVPFSQKDEAKSLGARWDPQAKVWYIPDGAEVGPLARWLPIPDDIELEHEPEFCVRSPYYYVMESVSDCWKCKALTRVFSFKLPEEHEDFQYFEDEEEEFALTRNLGEWQSYGLRSTVSNVHNLSPRVVKKIRRFTECFKLAYSKTAGARYFMNHCQHCGAKLGDFFMHSEPGGAFFPTSPAQANKMTLFSINERFDANCGLGYASDDFMEYMQIVDK</sequence>
<accession>A0A7Z0SN85</accession>
<protein>
    <recommendedName>
        <fullName evidence="1">DUF5710 domain-containing protein</fullName>
    </recommendedName>
</protein>
<evidence type="ECO:0000313" key="2">
    <source>
        <dbReference type="EMBL" id="NYT71259.1"/>
    </source>
</evidence>
<dbReference type="RefSeq" id="WP_180090230.1">
    <property type="nucleotide sequence ID" value="NZ_CAXAZJ010000008.1"/>
</dbReference>
<dbReference type="AlphaFoldDB" id="A0A7Z0SN85"/>
<dbReference type="Pfam" id="PF18974">
    <property type="entry name" value="DUF5710"/>
    <property type="match status" value="1"/>
</dbReference>
<comment type="caution">
    <text evidence="2">The sequence shown here is derived from an EMBL/GenBank/DDBJ whole genome shotgun (WGS) entry which is preliminary data.</text>
</comment>
<evidence type="ECO:0000259" key="1">
    <source>
        <dbReference type="Pfam" id="PF18974"/>
    </source>
</evidence>
<feature type="domain" description="DUF5710" evidence="1">
    <location>
        <begin position="3"/>
        <end position="46"/>
    </location>
</feature>
<gene>
    <name evidence="2" type="ORF">HZU72_02305</name>
</gene>
<dbReference type="InterPro" id="IPR043764">
    <property type="entry name" value="DUF5710"/>
</dbReference>
<dbReference type="EMBL" id="JACCGK010000002">
    <property type="protein sequence ID" value="NYT71259.1"/>
    <property type="molecule type" value="Genomic_DNA"/>
</dbReference>
<proteinExistence type="predicted"/>
<dbReference type="Proteomes" id="UP000520876">
    <property type="component" value="Unassembled WGS sequence"/>
</dbReference>
<organism evidence="2 3">
    <name type="scientific">Vreelandella sedimenti</name>
    <dbReference type="NCBI Taxonomy" id="2729618"/>
    <lineage>
        <taxon>Bacteria</taxon>
        <taxon>Pseudomonadati</taxon>
        <taxon>Pseudomonadota</taxon>
        <taxon>Gammaproteobacteria</taxon>
        <taxon>Oceanospirillales</taxon>
        <taxon>Halomonadaceae</taxon>
        <taxon>Vreelandella</taxon>
    </lineage>
</organism>
<name>A0A7Z0SN85_9GAMM</name>
<evidence type="ECO:0000313" key="3">
    <source>
        <dbReference type="Proteomes" id="UP000520876"/>
    </source>
</evidence>
<reference evidence="2 3" key="1">
    <citation type="submission" date="2020-07" db="EMBL/GenBank/DDBJ databases">
        <title>Halomonas sp. QX-2 draft genome sequence.</title>
        <authorList>
            <person name="Qiu X."/>
        </authorList>
    </citation>
    <scope>NUCLEOTIDE SEQUENCE [LARGE SCALE GENOMIC DNA]</scope>
    <source>
        <strain evidence="2 3">QX-2</strain>
    </source>
</reference>
<keyword evidence="3" id="KW-1185">Reference proteome</keyword>